<accession>A0A2M7E836</accession>
<evidence type="ECO:0000313" key="6">
    <source>
        <dbReference type="EMBL" id="PIV63902.1"/>
    </source>
</evidence>
<comment type="caution">
    <text evidence="6">The sequence shown here is derived from an EMBL/GenBank/DDBJ whole genome shotgun (WGS) entry which is preliminary data.</text>
</comment>
<dbReference type="Pfam" id="PF01165">
    <property type="entry name" value="Ribosomal_S21"/>
    <property type="match status" value="1"/>
</dbReference>
<evidence type="ECO:0000256" key="3">
    <source>
        <dbReference type="ARBA" id="ARBA00023274"/>
    </source>
</evidence>
<evidence type="ECO:0000256" key="2">
    <source>
        <dbReference type="ARBA" id="ARBA00022980"/>
    </source>
</evidence>
<dbReference type="GO" id="GO:0003735">
    <property type="term" value="F:structural constituent of ribosome"/>
    <property type="evidence" value="ECO:0007669"/>
    <property type="project" value="InterPro"/>
</dbReference>
<dbReference type="GO" id="GO:0005840">
    <property type="term" value="C:ribosome"/>
    <property type="evidence" value="ECO:0007669"/>
    <property type="project" value="UniProtKB-KW"/>
</dbReference>
<protein>
    <recommendedName>
        <fullName evidence="4">30S ribosomal protein S21</fullName>
    </recommendedName>
</protein>
<dbReference type="InterPro" id="IPR001911">
    <property type="entry name" value="Ribosomal_bS21"/>
</dbReference>
<dbReference type="InterPro" id="IPR038380">
    <property type="entry name" value="Ribosomal_bS21_sf"/>
</dbReference>
<dbReference type="GO" id="GO:1990904">
    <property type="term" value="C:ribonucleoprotein complex"/>
    <property type="evidence" value="ECO:0007669"/>
    <property type="project" value="UniProtKB-KW"/>
</dbReference>
<feature type="region of interest" description="Disordered" evidence="5">
    <location>
        <begin position="33"/>
        <end position="57"/>
    </location>
</feature>
<keyword evidence="3 4" id="KW-0687">Ribonucleoprotein</keyword>
<sequence length="57" mass="7234">MRNFTGRPSFEKIFRTFKKEVEKERIMQELRKHEYYEKPSKTRRRKKGRRIYPESPE</sequence>
<dbReference type="Proteomes" id="UP000228886">
    <property type="component" value="Unassembled WGS sequence"/>
</dbReference>
<dbReference type="Gene3D" id="1.20.5.1150">
    <property type="entry name" value="Ribosomal protein S8"/>
    <property type="match status" value="1"/>
</dbReference>
<evidence type="ECO:0000256" key="5">
    <source>
        <dbReference type="SAM" id="MobiDB-lite"/>
    </source>
</evidence>
<name>A0A2M7E836_9BACT</name>
<dbReference type="PRINTS" id="PR00976">
    <property type="entry name" value="RIBOSOMALS21"/>
</dbReference>
<reference evidence="7" key="1">
    <citation type="submission" date="2017-09" db="EMBL/GenBank/DDBJ databases">
        <title>Depth-based differentiation of microbial function through sediment-hosted aquifers and enrichment of novel symbionts in the deep terrestrial subsurface.</title>
        <authorList>
            <person name="Probst A.J."/>
            <person name="Ladd B."/>
            <person name="Jarett J.K."/>
            <person name="Geller-Mcgrath D.E."/>
            <person name="Sieber C.M.K."/>
            <person name="Emerson J.B."/>
            <person name="Anantharaman K."/>
            <person name="Thomas B.C."/>
            <person name="Malmstrom R."/>
            <person name="Stieglmeier M."/>
            <person name="Klingl A."/>
            <person name="Woyke T."/>
            <person name="Ryan C.M."/>
            <person name="Banfield J.F."/>
        </authorList>
    </citation>
    <scope>NUCLEOTIDE SEQUENCE [LARGE SCALE GENOMIC DNA]</scope>
</reference>
<evidence type="ECO:0000256" key="1">
    <source>
        <dbReference type="ARBA" id="ARBA00006640"/>
    </source>
</evidence>
<gene>
    <name evidence="6" type="primary">rpsU</name>
    <name evidence="6" type="ORF">COS11_04955</name>
</gene>
<dbReference type="GO" id="GO:0006412">
    <property type="term" value="P:translation"/>
    <property type="evidence" value="ECO:0007669"/>
    <property type="project" value="InterPro"/>
</dbReference>
<feature type="compositionally biased region" description="Basic residues" evidence="5">
    <location>
        <begin position="41"/>
        <end position="50"/>
    </location>
</feature>
<proteinExistence type="inferred from homology"/>
<dbReference type="AlphaFoldDB" id="A0A2M7E836"/>
<keyword evidence="2 4" id="KW-0689">Ribosomal protein</keyword>
<evidence type="ECO:0000256" key="4">
    <source>
        <dbReference type="RuleBase" id="RU000667"/>
    </source>
</evidence>
<dbReference type="NCBIfam" id="TIGR00030">
    <property type="entry name" value="S21p"/>
    <property type="match status" value="1"/>
</dbReference>
<evidence type="ECO:0000313" key="7">
    <source>
        <dbReference type="Proteomes" id="UP000228886"/>
    </source>
</evidence>
<comment type="similarity">
    <text evidence="1 4">Belongs to the bacterial ribosomal protein bS21 family.</text>
</comment>
<dbReference type="EMBL" id="PETL01000234">
    <property type="protein sequence ID" value="PIV63902.1"/>
    <property type="molecule type" value="Genomic_DNA"/>
</dbReference>
<organism evidence="6 7">
    <name type="scientific">bacterium (Candidatus Ratteibacteria) CG01_land_8_20_14_3_00_40_19</name>
    <dbReference type="NCBI Taxonomy" id="2014290"/>
    <lineage>
        <taxon>Bacteria</taxon>
        <taxon>Candidatus Ratteibacteria</taxon>
    </lineage>
</organism>